<dbReference type="AlphaFoldDB" id="A0A1N7JK60"/>
<dbReference type="RefSeq" id="WP_076399223.1">
    <property type="nucleotide sequence ID" value="NZ_FTOA01000002.1"/>
</dbReference>
<sequence length="128" mass="13942">MLTTSQRIAAWQGTPVPGQYAIAFEANLDEPVSVLIPDPSWLAMALAGGILPPLDAYAGGLEAVDAAAPLGPMTEEQAMEYLLQKDVPAHVWDAPAGNRRRFAITRKDMLPTSRQWRGAWKLKDLSDD</sequence>
<dbReference type="Proteomes" id="UP000185678">
    <property type="component" value="Unassembled WGS sequence"/>
</dbReference>
<name>A0A1N7JK60_9PROT</name>
<protein>
    <submittedName>
        <fullName evidence="1">Uncharacterized protein</fullName>
    </submittedName>
</protein>
<keyword evidence="2" id="KW-1185">Reference proteome</keyword>
<evidence type="ECO:0000313" key="2">
    <source>
        <dbReference type="Proteomes" id="UP000185678"/>
    </source>
</evidence>
<reference evidence="1 2" key="1">
    <citation type="submission" date="2017-01" db="EMBL/GenBank/DDBJ databases">
        <authorList>
            <person name="Mah S.A."/>
            <person name="Swanson W.J."/>
            <person name="Moy G.W."/>
            <person name="Vacquier V.D."/>
        </authorList>
    </citation>
    <scope>NUCLEOTIDE SEQUENCE [LARGE SCALE GENOMIC DNA]</scope>
    <source>
        <strain evidence="1 2">DSM 11589</strain>
    </source>
</reference>
<proteinExistence type="predicted"/>
<dbReference type="OrthoDB" id="7362446at2"/>
<gene>
    <name evidence="1" type="ORF">SAMN05421779_102349</name>
</gene>
<accession>A0A1N7JK60</accession>
<evidence type="ECO:0000313" key="1">
    <source>
        <dbReference type="EMBL" id="SIS49753.1"/>
    </source>
</evidence>
<organism evidence="1 2">
    <name type="scientific">Insolitispirillum peregrinum</name>
    <dbReference type="NCBI Taxonomy" id="80876"/>
    <lineage>
        <taxon>Bacteria</taxon>
        <taxon>Pseudomonadati</taxon>
        <taxon>Pseudomonadota</taxon>
        <taxon>Alphaproteobacteria</taxon>
        <taxon>Rhodospirillales</taxon>
        <taxon>Novispirillaceae</taxon>
        <taxon>Insolitispirillum</taxon>
    </lineage>
</organism>
<dbReference type="STRING" id="80876.SAMN05421779_102349"/>
<dbReference type="EMBL" id="FTOA01000002">
    <property type="protein sequence ID" value="SIS49753.1"/>
    <property type="molecule type" value="Genomic_DNA"/>
</dbReference>